<dbReference type="STRING" id="1348612.A0A397I599"/>
<accession>A0A397I599</accession>
<evidence type="ECO:0000256" key="3">
    <source>
        <dbReference type="ARBA" id="ARBA00022801"/>
    </source>
</evidence>
<evidence type="ECO:0000313" key="10">
    <source>
        <dbReference type="Proteomes" id="UP000266861"/>
    </source>
</evidence>
<keyword evidence="10" id="KW-1185">Reference proteome</keyword>
<dbReference type="PROSITE" id="PS00136">
    <property type="entry name" value="SUBTILASE_ASP"/>
    <property type="match status" value="1"/>
</dbReference>
<proteinExistence type="inferred from homology"/>
<dbReference type="InterPro" id="IPR023827">
    <property type="entry name" value="Peptidase_S8_Asp-AS"/>
</dbReference>
<dbReference type="InterPro" id="IPR050131">
    <property type="entry name" value="Peptidase_S8_subtilisin-like"/>
</dbReference>
<name>A0A397I599_9GLOM</name>
<dbReference type="AlphaFoldDB" id="A0A397I599"/>
<evidence type="ECO:0000256" key="5">
    <source>
        <dbReference type="PROSITE-ProRule" id="PRU01240"/>
    </source>
</evidence>
<dbReference type="PROSITE" id="PS00137">
    <property type="entry name" value="SUBTILASE_HIS"/>
    <property type="match status" value="1"/>
</dbReference>
<dbReference type="InterPro" id="IPR015500">
    <property type="entry name" value="Peptidase_S8_subtilisin-rel"/>
</dbReference>
<feature type="chain" id="PRO_5017322411" description="Peptidase S8/S53 domain-containing protein" evidence="7">
    <location>
        <begin position="25"/>
        <end position="426"/>
    </location>
</feature>
<protein>
    <recommendedName>
        <fullName evidence="8">Peptidase S8/S53 domain-containing protein</fullName>
    </recommendedName>
</protein>
<organism evidence="9 10">
    <name type="scientific">Diversispora epigaea</name>
    <dbReference type="NCBI Taxonomy" id="1348612"/>
    <lineage>
        <taxon>Eukaryota</taxon>
        <taxon>Fungi</taxon>
        <taxon>Fungi incertae sedis</taxon>
        <taxon>Mucoromycota</taxon>
        <taxon>Glomeromycotina</taxon>
        <taxon>Glomeromycetes</taxon>
        <taxon>Diversisporales</taxon>
        <taxon>Diversisporaceae</taxon>
        <taxon>Diversispora</taxon>
    </lineage>
</organism>
<dbReference type="InterPro" id="IPR000209">
    <property type="entry name" value="Peptidase_S8/S53_dom"/>
</dbReference>
<evidence type="ECO:0000313" key="9">
    <source>
        <dbReference type="EMBL" id="RHZ68373.1"/>
    </source>
</evidence>
<dbReference type="GO" id="GO:0005615">
    <property type="term" value="C:extracellular space"/>
    <property type="evidence" value="ECO:0007669"/>
    <property type="project" value="TreeGrafter"/>
</dbReference>
<dbReference type="PROSITE" id="PS00138">
    <property type="entry name" value="SUBTILASE_SER"/>
    <property type="match status" value="1"/>
</dbReference>
<evidence type="ECO:0000256" key="2">
    <source>
        <dbReference type="ARBA" id="ARBA00022670"/>
    </source>
</evidence>
<evidence type="ECO:0000256" key="6">
    <source>
        <dbReference type="RuleBase" id="RU003355"/>
    </source>
</evidence>
<dbReference type="PRINTS" id="PR00723">
    <property type="entry name" value="SUBTILISIN"/>
</dbReference>
<comment type="caution">
    <text evidence="9">The sequence shown here is derived from an EMBL/GenBank/DDBJ whole genome shotgun (WGS) entry which is preliminary data.</text>
</comment>
<keyword evidence="2 5" id="KW-0645">Protease</keyword>
<dbReference type="CDD" id="cd04077">
    <property type="entry name" value="Peptidases_S8_PCSK9_ProteinaseK_like"/>
    <property type="match status" value="1"/>
</dbReference>
<reference evidence="9 10" key="1">
    <citation type="submission" date="2018-08" db="EMBL/GenBank/DDBJ databases">
        <title>Genome and evolution of the arbuscular mycorrhizal fungus Diversispora epigaea (formerly Glomus versiforme) and its bacterial endosymbionts.</title>
        <authorList>
            <person name="Sun X."/>
            <person name="Fei Z."/>
            <person name="Harrison M."/>
        </authorList>
    </citation>
    <scope>NUCLEOTIDE SEQUENCE [LARGE SCALE GENOMIC DNA]</scope>
    <source>
        <strain evidence="9 10">IT104</strain>
    </source>
</reference>
<feature type="signal peptide" evidence="7">
    <location>
        <begin position="1"/>
        <end position="24"/>
    </location>
</feature>
<evidence type="ECO:0000259" key="8">
    <source>
        <dbReference type="Pfam" id="PF00082"/>
    </source>
</evidence>
<comment type="similarity">
    <text evidence="1 5 6">Belongs to the peptidase S8 family.</text>
</comment>
<dbReference type="PANTHER" id="PTHR43806:SF11">
    <property type="entry name" value="CEREVISIN-RELATED"/>
    <property type="match status" value="1"/>
</dbReference>
<dbReference type="Proteomes" id="UP000266861">
    <property type="component" value="Unassembled WGS sequence"/>
</dbReference>
<dbReference type="InterPro" id="IPR036852">
    <property type="entry name" value="Peptidase_S8/S53_dom_sf"/>
</dbReference>
<sequence length="426" mass="45097">MDKLIIKLSLAIIIILALINQIKSKTIKCPKLTKRGQNQPSRVYIVLLKNSGLKSSSLDNNNDENIKTMHFQVLESCFKLDIIKTTDLIASSLINSPKTVLDISVPGCMTGYIGNFPANVAGSLKTLPEVSIIEPDSKLKIADVQNNPPSNLDRIDQPSFPLNKKYTYPSKAGNNVNTFVVDSGINVKHVDFGGRAKWFATYCTGCPNIDDNGHGTSVASIIGGKTYGVAKKTALYAVKILNKAGSGDLSSAMRAFSDILKFHKNNKNKNTIVNLSLSGGKSQALDSAVGTLADNGIHVIVAAGNDYKGDACAKSPSGSNRVITVGALNTNNNYLADFSNVGSCVTLFAPGVNIPCAGPSSSKNIISKTGTSQAAPHVAGAVALIISVNGNKSPDQMKALIINLSTKNVIVGLDSRTPNRILRINS</sequence>
<dbReference type="EMBL" id="PQFF01000269">
    <property type="protein sequence ID" value="RHZ68373.1"/>
    <property type="molecule type" value="Genomic_DNA"/>
</dbReference>
<evidence type="ECO:0000256" key="7">
    <source>
        <dbReference type="SAM" id="SignalP"/>
    </source>
</evidence>
<dbReference type="PANTHER" id="PTHR43806">
    <property type="entry name" value="PEPTIDASE S8"/>
    <property type="match status" value="1"/>
</dbReference>
<keyword evidence="4 5" id="KW-0720">Serine protease</keyword>
<evidence type="ECO:0000256" key="1">
    <source>
        <dbReference type="ARBA" id="ARBA00011073"/>
    </source>
</evidence>
<dbReference type="InterPro" id="IPR034193">
    <property type="entry name" value="PCSK9_ProteinaseK-like"/>
</dbReference>
<dbReference type="Pfam" id="PF00082">
    <property type="entry name" value="Peptidase_S8"/>
    <property type="match status" value="1"/>
</dbReference>
<feature type="active site" description="Charge relay system" evidence="5">
    <location>
        <position position="214"/>
    </location>
</feature>
<dbReference type="GO" id="GO:0004252">
    <property type="term" value="F:serine-type endopeptidase activity"/>
    <property type="evidence" value="ECO:0007669"/>
    <property type="project" value="UniProtKB-UniRule"/>
</dbReference>
<dbReference type="InterPro" id="IPR022398">
    <property type="entry name" value="Peptidase_S8_His-AS"/>
</dbReference>
<evidence type="ECO:0000256" key="4">
    <source>
        <dbReference type="ARBA" id="ARBA00022825"/>
    </source>
</evidence>
<keyword evidence="7" id="KW-0732">Signal</keyword>
<dbReference type="Gene3D" id="3.40.50.200">
    <property type="entry name" value="Peptidase S8/S53 domain"/>
    <property type="match status" value="1"/>
</dbReference>
<dbReference type="FunFam" id="3.40.50.200:FF:000007">
    <property type="entry name" value="Subtilisin-like serine protease"/>
    <property type="match status" value="1"/>
</dbReference>
<dbReference type="InterPro" id="IPR023828">
    <property type="entry name" value="Peptidase_S8_Ser-AS"/>
</dbReference>
<feature type="active site" description="Charge relay system" evidence="5">
    <location>
        <position position="182"/>
    </location>
</feature>
<dbReference type="SUPFAM" id="SSF52743">
    <property type="entry name" value="Subtilisin-like"/>
    <property type="match status" value="1"/>
</dbReference>
<keyword evidence="3 5" id="KW-0378">Hydrolase</keyword>
<feature type="active site" description="Charge relay system" evidence="5">
    <location>
        <position position="372"/>
    </location>
</feature>
<gene>
    <name evidence="9" type="ORF">Glove_295g36</name>
</gene>
<dbReference type="GO" id="GO:0006508">
    <property type="term" value="P:proteolysis"/>
    <property type="evidence" value="ECO:0007669"/>
    <property type="project" value="UniProtKB-KW"/>
</dbReference>
<dbReference type="PROSITE" id="PS51892">
    <property type="entry name" value="SUBTILASE"/>
    <property type="match status" value="1"/>
</dbReference>
<feature type="domain" description="Peptidase S8/S53" evidence="8">
    <location>
        <begin position="180"/>
        <end position="412"/>
    </location>
</feature>
<dbReference type="OrthoDB" id="206201at2759"/>